<dbReference type="InterPro" id="IPR006517">
    <property type="entry name" value="Phage_terminase_lsu-like_C"/>
</dbReference>
<gene>
    <name evidence="1" type="ORF">LCGC14_1036280</name>
</gene>
<dbReference type="NCBIfam" id="TIGR01630">
    <property type="entry name" value="psiM2_ORF9"/>
    <property type="match status" value="1"/>
</dbReference>
<comment type="caution">
    <text evidence="1">The sequence shown here is derived from an EMBL/GenBank/DDBJ whole genome shotgun (WGS) entry which is preliminary data.</text>
</comment>
<evidence type="ECO:0008006" key="2">
    <source>
        <dbReference type="Google" id="ProtNLM"/>
    </source>
</evidence>
<proteinExistence type="predicted"/>
<protein>
    <recommendedName>
        <fullName evidence="2">Terminase large subunit gp17-like C-terminal domain-containing protein</fullName>
    </recommendedName>
</protein>
<reference evidence="1" key="1">
    <citation type="journal article" date="2015" name="Nature">
        <title>Complex archaea that bridge the gap between prokaryotes and eukaryotes.</title>
        <authorList>
            <person name="Spang A."/>
            <person name="Saw J.H."/>
            <person name="Jorgensen S.L."/>
            <person name="Zaremba-Niedzwiedzka K."/>
            <person name="Martijn J."/>
            <person name="Lind A.E."/>
            <person name="van Eijk R."/>
            <person name="Schleper C."/>
            <person name="Guy L."/>
            <person name="Ettema T.J."/>
        </authorList>
    </citation>
    <scope>NUCLEOTIDE SEQUENCE</scope>
</reference>
<sequence length="476" mass="53518">MLTDVDPRTDLQVRALVRARDNFEAYFRLFPPGAEYKYGRHTEAIIRRMDRATKDLEAGRSTYLVICVPPQHGKSDIVERRWPVWHLCRNPGQAGMIIGYNHEIATDMNYDARKAFETVSPLFGLAVADDRSAVSRWRIKEAEGETLKGILFAAGLGGTITGRGASIIVIGDYCKGRDDAESRRMRERRYHSFMTDIWTRKAPVHVVLICATRWHVDDLAGRIIKRHKDDPDFPEFEVMKFPAQADGGGWLFPERYSDEFYRGLKAMGPYAWAALAQQDPRLREGKLLKTDKVQFVDPAEFDRVTKDVRFARGWDLASTRAETTSDDPDYTVGTRAGYKDGKAYIDGEIRGRWEAVERDGIIASAARADLGEGDSMVYMETVGAYKDSFKYVTKILNGIISVTPCYPSKSKYARNSIMAGTFESGNVVARRGEWNGPWAEEVGGFPDGDHDDRADSLSLVLTTLIMNGDGGGFQFE</sequence>
<organism evidence="1">
    <name type="scientific">marine sediment metagenome</name>
    <dbReference type="NCBI Taxonomy" id="412755"/>
    <lineage>
        <taxon>unclassified sequences</taxon>
        <taxon>metagenomes</taxon>
        <taxon>ecological metagenomes</taxon>
    </lineage>
</organism>
<evidence type="ECO:0000313" key="1">
    <source>
        <dbReference type="EMBL" id="KKN10479.1"/>
    </source>
</evidence>
<accession>A0A0F9MXT5</accession>
<dbReference type="AlphaFoldDB" id="A0A0F9MXT5"/>
<dbReference type="EMBL" id="LAZR01004241">
    <property type="protein sequence ID" value="KKN10479.1"/>
    <property type="molecule type" value="Genomic_DNA"/>
</dbReference>
<name>A0A0F9MXT5_9ZZZZ</name>